<feature type="domain" description="Lipid/polyisoprenoid-binding YceI-like" evidence="1">
    <location>
        <begin position="22"/>
        <end position="185"/>
    </location>
</feature>
<evidence type="ECO:0000313" key="2">
    <source>
        <dbReference type="EMBL" id="HER95539.1"/>
    </source>
</evidence>
<dbReference type="PANTHER" id="PTHR34406">
    <property type="entry name" value="PROTEIN YCEI"/>
    <property type="match status" value="1"/>
</dbReference>
<dbReference type="InterPro" id="IPR007372">
    <property type="entry name" value="Lipid/polyisoprenoid-bd_YceI"/>
</dbReference>
<dbReference type="SMART" id="SM00867">
    <property type="entry name" value="YceI"/>
    <property type="match status" value="1"/>
</dbReference>
<dbReference type="Gene3D" id="2.40.128.110">
    <property type="entry name" value="Lipid/polyisoprenoid-binding, YceI-like"/>
    <property type="match status" value="1"/>
</dbReference>
<dbReference type="PANTHER" id="PTHR34406:SF1">
    <property type="entry name" value="PROTEIN YCEI"/>
    <property type="match status" value="1"/>
</dbReference>
<protein>
    <submittedName>
        <fullName evidence="2">YceI family protein</fullName>
    </submittedName>
</protein>
<proteinExistence type="predicted"/>
<dbReference type="InterPro" id="IPR036761">
    <property type="entry name" value="TTHA0802/YceI-like_sf"/>
</dbReference>
<dbReference type="Pfam" id="PF04264">
    <property type="entry name" value="YceI"/>
    <property type="match status" value="1"/>
</dbReference>
<dbReference type="EMBL" id="DSGB01000004">
    <property type="protein sequence ID" value="HER95539.1"/>
    <property type="molecule type" value="Genomic_DNA"/>
</dbReference>
<sequence length="205" mass="22022">MRYAVWGFALFLAGFHFSGLPCYAPDSAASRVWIEGRSTVNAFTCEAQEIEGLGAVEAGQAVQGQLSVPVRAFDCGKAAMNRDLQVALKAEQFPTIRFVLGNVRVLEAVGEGAAQLVVWGQLTIAGQTRPVQFTAMGKLLPSGKARLTGSLPLRLSTFHIPPPTALLGLIRVRDQITVHFDLLVRPLPMQPCAVVAADSINQNQP</sequence>
<dbReference type="AlphaFoldDB" id="A0A7V2AZK6"/>
<comment type="caution">
    <text evidence="2">The sequence shown here is derived from an EMBL/GenBank/DDBJ whole genome shotgun (WGS) entry which is preliminary data.</text>
</comment>
<reference evidence="2" key="1">
    <citation type="journal article" date="2020" name="mSystems">
        <title>Genome- and Community-Level Interaction Insights into Carbon Utilization and Element Cycling Functions of Hydrothermarchaeota in Hydrothermal Sediment.</title>
        <authorList>
            <person name="Zhou Z."/>
            <person name="Liu Y."/>
            <person name="Xu W."/>
            <person name="Pan J."/>
            <person name="Luo Z.H."/>
            <person name="Li M."/>
        </authorList>
    </citation>
    <scope>NUCLEOTIDE SEQUENCE [LARGE SCALE GENOMIC DNA]</scope>
    <source>
        <strain evidence="2">SpSt-143</strain>
    </source>
</reference>
<gene>
    <name evidence="2" type="ORF">ENO59_03345</name>
</gene>
<name>A0A7V2AZK6_RHOMR</name>
<organism evidence="2">
    <name type="scientific">Rhodothermus marinus</name>
    <name type="common">Rhodothermus obamensis</name>
    <dbReference type="NCBI Taxonomy" id="29549"/>
    <lineage>
        <taxon>Bacteria</taxon>
        <taxon>Pseudomonadati</taxon>
        <taxon>Rhodothermota</taxon>
        <taxon>Rhodothermia</taxon>
        <taxon>Rhodothermales</taxon>
        <taxon>Rhodothermaceae</taxon>
        <taxon>Rhodothermus</taxon>
    </lineage>
</organism>
<accession>A0A7V2AZK6</accession>
<dbReference type="SUPFAM" id="SSF101874">
    <property type="entry name" value="YceI-like"/>
    <property type="match status" value="1"/>
</dbReference>
<evidence type="ECO:0000259" key="1">
    <source>
        <dbReference type="SMART" id="SM00867"/>
    </source>
</evidence>